<feature type="transmembrane region" description="Helical" evidence="1">
    <location>
        <begin position="214"/>
        <end position="237"/>
    </location>
</feature>
<feature type="transmembrane region" description="Helical" evidence="1">
    <location>
        <begin position="87"/>
        <end position="114"/>
    </location>
</feature>
<proteinExistence type="predicted"/>
<dbReference type="Gene3D" id="1.20.1070.10">
    <property type="entry name" value="Rhodopsin 7-helix transmembrane proteins"/>
    <property type="match status" value="1"/>
</dbReference>
<feature type="transmembrane region" description="Helical" evidence="1">
    <location>
        <begin position="171"/>
        <end position="193"/>
    </location>
</feature>
<comment type="caution">
    <text evidence="3">The sequence shown here is derived from an EMBL/GenBank/DDBJ whole genome shotgun (WGS) entry which is preliminary data.</text>
</comment>
<feature type="transmembrane region" description="Helical" evidence="1">
    <location>
        <begin position="6"/>
        <end position="32"/>
    </location>
</feature>
<accession>A0A4U5P2E3</accession>
<organism evidence="3 4">
    <name type="scientific">Steinernema carpocapsae</name>
    <name type="common">Entomopathogenic nematode</name>
    <dbReference type="NCBI Taxonomy" id="34508"/>
    <lineage>
        <taxon>Eukaryota</taxon>
        <taxon>Metazoa</taxon>
        <taxon>Ecdysozoa</taxon>
        <taxon>Nematoda</taxon>
        <taxon>Chromadorea</taxon>
        <taxon>Rhabditida</taxon>
        <taxon>Tylenchina</taxon>
        <taxon>Panagrolaimomorpha</taxon>
        <taxon>Strongyloidoidea</taxon>
        <taxon>Steinernematidae</taxon>
        <taxon>Steinernema</taxon>
    </lineage>
</organism>
<dbReference type="Pfam" id="PF10328">
    <property type="entry name" value="7TM_GPCR_Srx"/>
    <property type="match status" value="1"/>
</dbReference>
<keyword evidence="1" id="KW-0812">Transmembrane</keyword>
<reference evidence="3 4" key="1">
    <citation type="journal article" date="2015" name="Genome Biol.">
        <title>Comparative genomics of Steinernema reveals deeply conserved gene regulatory networks.</title>
        <authorList>
            <person name="Dillman A.R."/>
            <person name="Macchietto M."/>
            <person name="Porter C.F."/>
            <person name="Rogers A."/>
            <person name="Williams B."/>
            <person name="Antoshechkin I."/>
            <person name="Lee M.M."/>
            <person name="Goodwin Z."/>
            <person name="Lu X."/>
            <person name="Lewis E.E."/>
            <person name="Goodrich-Blair H."/>
            <person name="Stock S.P."/>
            <person name="Adams B.J."/>
            <person name="Sternberg P.W."/>
            <person name="Mortazavi A."/>
        </authorList>
    </citation>
    <scope>NUCLEOTIDE SEQUENCE [LARGE SCALE GENOMIC DNA]</scope>
    <source>
        <strain evidence="3 4">ALL</strain>
    </source>
</reference>
<feature type="transmembrane region" description="Helical" evidence="1">
    <location>
        <begin position="126"/>
        <end position="151"/>
    </location>
</feature>
<evidence type="ECO:0000313" key="3">
    <source>
        <dbReference type="EMBL" id="TKR89734.1"/>
    </source>
</evidence>
<name>A0A4U5P2E3_STECR</name>
<keyword evidence="4" id="KW-1185">Reference proteome</keyword>
<keyword evidence="1" id="KW-1133">Transmembrane helix</keyword>
<feature type="transmembrane region" description="Helical" evidence="1">
    <location>
        <begin position="44"/>
        <end position="67"/>
    </location>
</feature>
<feature type="domain" description="7TM GPCR serpentine receptor class x (Srx)" evidence="2">
    <location>
        <begin position="51"/>
        <end position="205"/>
    </location>
</feature>
<dbReference type="AlphaFoldDB" id="A0A4U5P2E3"/>
<dbReference type="Proteomes" id="UP000298663">
    <property type="component" value="Unassembled WGS sequence"/>
</dbReference>
<evidence type="ECO:0000256" key="1">
    <source>
        <dbReference type="SAM" id="Phobius"/>
    </source>
</evidence>
<gene>
    <name evidence="3" type="ORF">L596_013791</name>
</gene>
<reference evidence="3 4" key="2">
    <citation type="journal article" date="2019" name="G3 (Bethesda)">
        <title>Hybrid Assembly of the Genome of the Entomopathogenic Nematode Steinernema carpocapsae Identifies the X-Chromosome.</title>
        <authorList>
            <person name="Serra L."/>
            <person name="Macchietto M."/>
            <person name="Macias-Munoz A."/>
            <person name="McGill C.J."/>
            <person name="Rodriguez I.M."/>
            <person name="Rodriguez B."/>
            <person name="Murad R."/>
            <person name="Mortazavi A."/>
        </authorList>
    </citation>
    <scope>NUCLEOTIDE SEQUENCE [LARGE SCALE GENOMIC DNA]</scope>
    <source>
        <strain evidence="3 4">ALL</strain>
    </source>
</reference>
<dbReference type="PANTHER" id="PTHR23021">
    <property type="entry name" value="SERPENTINE RECEPTOR, CLASS T"/>
    <property type="match status" value="1"/>
</dbReference>
<dbReference type="OrthoDB" id="5857248at2759"/>
<dbReference type="InterPro" id="IPR019430">
    <property type="entry name" value="7TM_GPCR_serpentine_rcpt_Srx"/>
</dbReference>
<evidence type="ECO:0000259" key="2">
    <source>
        <dbReference type="Pfam" id="PF10328"/>
    </source>
</evidence>
<keyword evidence="1" id="KW-0472">Membrane</keyword>
<dbReference type="EMBL" id="AZBU02000003">
    <property type="protein sequence ID" value="TKR89734.1"/>
    <property type="molecule type" value="Genomic_DNA"/>
</dbReference>
<protein>
    <recommendedName>
        <fullName evidence="2">7TM GPCR serpentine receptor class x (Srx) domain-containing protein</fullName>
    </recommendedName>
</protein>
<sequence>MLKEEIVVASVYFLVPFSFLSVYLIILRILLFPSGPFTSAAYKIMFHLGIADCLQLFFHMFASAYVFFQTTGGPVLNKIVGGMLNASWISCIQFTFLLGLNRFVCICFPLHRIASQMGRYTKPTFALLWLLPFAFFVLYMTPLSSVIFVVSNFGWTYDNSPWSPVVQKIELYSILVLLSICGIMYVLIFIRLSARCQRQKQKSAELRILLQKPFLLAFTRVLVSSAGTLILIFYLTANGPNSP</sequence>
<dbReference type="CDD" id="cd00637">
    <property type="entry name" value="7tm_classA_rhodopsin-like"/>
    <property type="match status" value="1"/>
</dbReference>
<dbReference type="InterPro" id="IPR019425">
    <property type="entry name" value="7TM_GPCR_serpentine_rcpt_Srt"/>
</dbReference>
<evidence type="ECO:0000313" key="4">
    <source>
        <dbReference type="Proteomes" id="UP000298663"/>
    </source>
</evidence>
<dbReference type="SUPFAM" id="SSF81321">
    <property type="entry name" value="Family A G protein-coupled receptor-like"/>
    <property type="match status" value="1"/>
</dbReference>